<sequence length="133" mass="14705">MSARRTSPQTIRHSYHRALAALPLRSTIAQLPDPLRLKTVGAAIVDDRTVVFGVHNNRPSLWMTAEHQPGSAEATVYPSPHLRRPRVVGYVTGLVLGKPDLWVCDPESWNWVLGGDVSARTESNTAITWLTQS</sequence>
<reference evidence="2" key="1">
    <citation type="submission" date="2019-04" db="EMBL/GenBank/DDBJ databases">
        <title>Nocardioides xinjiangensis sp. nov.</title>
        <authorList>
            <person name="Liu S."/>
        </authorList>
    </citation>
    <scope>NUCLEOTIDE SEQUENCE [LARGE SCALE GENOMIC DNA]</scope>
    <source>
        <strain evidence="2">18</strain>
    </source>
</reference>
<dbReference type="AlphaFoldDB" id="A0A4S8QBM6"/>
<proteinExistence type="predicted"/>
<evidence type="ECO:0000313" key="1">
    <source>
        <dbReference type="EMBL" id="THV40941.1"/>
    </source>
</evidence>
<evidence type="ECO:0000313" key="2">
    <source>
        <dbReference type="Proteomes" id="UP000308760"/>
    </source>
</evidence>
<dbReference type="OrthoDB" id="3264206at2"/>
<dbReference type="RefSeq" id="WP_136535137.1">
    <property type="nucleotide sequence ID" value="NZ_STGY01000054.1"/>
</dbReference>
<keyword evidence="2" id="KW-1185">Reference proteome</keyword>
<name>A0A4S8QBM6_9ACTN</name>
<accession>A0A4S8QBM6</accession>
<gene>
    <name evidence="1" type="ORF">FAB82_13915</name>
</gene>
<organism evidence="1 2">
    <name type="scientific">Glycomyces buryatensis</name>
    <dbReference type="NCBI Taxonomy" id="2570927"/>
    <lineage>
        <taxon>Bacteria</taxon>
        <taxon>Bacillati</taxon>
        <taxon>Actinomycetota</taxon>
        <taxon>Actinomycetes</taxon>
        <taxon>Glycomycetales</taxon>
        <taxon>Glycomycetaceae</taxon>
        <taxon>Glycomyces</taxon>
    </lineage>
</organism>
<dbReference type="Proteomes" id="UP000308760">
    <property type="component" value="Unassembled WGS sequence"/>
</dbReference>
<reference evidence="1 2" key="2">
    <citation type="submission" date="2019-05" db="EMBL/GenBank/DDBJ databases">
        <title>Glycomyces buryatensis sp. nov.</title>
        <authorList>
            <person name="Nikitina E."/>
        </authorList>
    </citation>
    <scope>NUCLEOTIDE SEQUENCE [LARGE SCALE GENOMIC DNA]</scope>
    <source>
        <strain evidence="1 2">18</strain>
    </source>
</reference>
<dbReference type="EMBL" id="STGY01000054">
    <property type="protein sequence ID" value="THV40941.1"/>
    <property type="molecule type" value="Genomic_DNA"/>
</dbReference>
<comment type="caution">
    <text evidence="1">The sequence shown here is derived from an EMBL/GenBank/DDBJ whole genome shotgun (WGS) entry which is preliminary data.</text>
</comment>
<protein>
    <submittedName>
        <fullName evidence="1">Uncharacterized protein</fullName>
    </submittedName>
</protein>